<dbReference type="Gene3D" id="3.40.50.2300">
    <property type="match status" value="2"/>
</dbReference>
<organism evidence="2 3">
    <name type="scientific">Uruburuella testudinis</name>
    <dbReference type="NCBI Taxonomy" id="1282863"/>
    <lineage>
        <taxon>Bacteria</taxon>
        <taxon>Pseudomonadati</taxon>
        <taxon>Pseudomonadota</taxon>
        <taxon>Betaproteobacteria</taxon>
        <taxon>Neisseriales</taxon>
        <taxon>Neisseriaceae</taxon>
        <taxon>Uruburuella</taxon>
    </lineage>
</organism>
<feature type="chain" id="PRO_5046957890" evidence="1">
    <location>
        <begin position="18"/>
        <end position="329"/>
    </location>
</feature>
<dbReference type="RefSeq" id="WP_244784435.1">
    <property type="nucleotide sequence ID" value="NZ_CP091508.1"/>
</dbReference>
<dbReference type="Proteomes" id="UP000829817">
    <property type="component" value="Chromosome"/>
</dbReference>
<name>A0ABY4DQP5_9NEIS</name>
<reference evidence="2 3" key="1">
    <citation type="journal article" date="2022" name="Res Sq">
        <title>Evolution of multicellular longitudinally dividing oral cavity symbionts (Neisseriaceae).</title>
        <authorList>
            <person name="Nyongesa S."/>
            <person name="Weber P."/>
            <person name="Bernet E."/>
            <person name="Pullido F."/>
            <person name="Nieckarz M."/>
            <person name="Delaby M."/>
            <person name="Nieves C."/>
            <person name="Viehboeck T."/>
            <person name="Krause N."/>
            <person name="Rivera-Millot A."/>
            <person name="Nakamura A."/>
            <person name="Vischer N."/>
            <person name="VanNieuwenhze M."/>
            <person name="Brun Y."/>
            <person name="Cava F."/>
            <person name="Bulgheresi S."/>
            <person name="Veyrier F."/>
        </authorList>
    </citation>
    <scope>NUCLEOTIDE SEQUENCE [LARGE SCALE GENOMIC DNA]</scope>
    <source>
        <strain evidence="2 3">CCUG 63373m</strain>
    </source>
</reference>
<proteinExistence type="predicted"/>
<dbReference type="PANTHER" id="PTHR35271:SF1">
    <property type="entry name" value="ABC TRANSPORTER, SUBSTRATE-BINDING LIPOPROTEIN"/>
    <property type="match status" value="1"/>
</dbReference>
<sequence length="329" mass="34218">MRIALPTLAAATAALLAACSPGQQQTAAPAADMKTVAITQIVEHPALDDTRQGIIKGLAEAGFKEGENLRIDYQSAQGSTATAGQIAKKFAADKPDAIVAISTPSAQSVVAATKSVPVIFTDIIDPVAAKLIPSMDAPSGTNVTGMSDYIPFAPQFEMMQKLLPEIKRIGYVYSPGENNSTTMLAHMKAYLAPKNIEVVAVAAPRTTDVGAAVRSLKGKVDLLYTSFDNGVVSAYEAVYKAGTEIKLPLVAADTGTVKRGAAAAYGPDFHDLGVQTGHIVARVLKGEQPGSIKPEHPQGGTVAVNPKAAEAQGFTVPEALIQEASEVVR</sequence>
<evidence type="ECO:0000256" key="1">
    <source>
        <dbReference type="SAM" id="SignalP"/>
    </source>
</evidence>
<dbReference type="InterPro" id="IPR028082">
    <property type="entry name" value="Peripla_BP_I"/>
</dbReference>
<gene>
    <name evidence="2" type="ORF">LVJ83_10360</name>
</gene>
<dbReference type="SUPFAM" id="SSF53822">
    <property type="entry name" value="Periplasmic binding protein-like I"/>
    <property type="match status" value="1"/>
</dbReference>
<dbReference type="CDD" id="cd06325">
    <property type="entry name" value="PBP1_ABC_unchar_transporter"/>
    <property type="match status" value="1"/>
</dbReference>
<dbReference type="PROSITE" id="PS51257">
    <property type="entry name" value="PROKAR_LIPOPROTEIN"/>
    <property type="match status" value="1"/>
</dbReference>
<dbReference type="Pfam" id="PF04392">
    <property type="entry name" value="ABC_sub_bind"/>
    <property type="match status" value="1"/>
</dbReference>
<keyword evidence="3" id="KW-1185">Reference proteome</keyword>
<dbReference type="InterPro" id="IPR007487">
    <property type="entry name" value="ABC_transpt-TYRBP-like"/>
</dbReference>
<evidence type="ECO:0000313" key="3">
    <source>
        <dbReference type="Proteomes" id="UP000829817"/>
    </source>
</evidence>
<dbReference type="EMBL" id="CP091508">
    <property type="protein sequence ID" value="UOO81361.1"/>
    <property type="molecule type" value="Genomic_DNA"/>
</dbReference>
<keyword evidence="1" id="KW-0732">Signal</keyword>
<dbReference type="PANTHER" id="PTHR35271">
    <property type="entry name" value="ABC TRANSPORTER, SUBSTRATE-BINDING LIPOPROTEIN-RELATED"/>
    <property type="match status" value="1"/>
</dbReference>
<evidence type="ECO:0000313" key="2">
    <source>
        <dbReference type="EMBL" id="UOO81361.1"/>
    </source>
</evidence>
<accession>A0ABY4DQP5</accession>
<feature type="signal peptide" evidence="1">
    <location>
        <begin position="1"/>
        <end position="17"/>
    </location>
</feature>
<protein>
    <submittedName>
        <fullName evidence="2">ABC transporter substrate-binding protein</fullName>
    </submittedName>
</protein>